<evidence type="ECO:0000313" key="3">
    <source>
        <dbReference type="EMBL" id="MDN7226449.1"/>
    </source>
</evidence>
<keyword evidence="1" id="KW-0732">Signal</keyword>
<evidence type="ECO:0000259" key="2">
    <source>
        <dbReference type="PROSITE" id="PS51272"/>
    </source>
</evidence>
<feature type="domain" description="SLH" evidence="2">
    <location>
        <begin position="20"/>
        <end position="79"/>
    </location>
</feature>
<dbReference type="InterPro" id="IPR051465">
    <property type="entry name" value="Cell_Envelope_Struct_Comp"/>
</dbReference>
<dbReference type="EMBL" id="JAUJWW010000001">
    <property type="protein sequence ID" value="MDN7226449.1"/>
    <property type="molecule type" value="Genomic_DNA"/>
</dbReference>
<evidence type="ECO:0000313" key="4">
    <source>
        <dbReference type="Proteomes" id="UP001172054"/>
    </source>
</evidence>
<dbReference type="PANTHER" id="PTHR43308:SF5">
    <property type="entry name" value="S-LAYER PROTEIN _ PEPTIDOGLYCAN ENDO-BETA-N-ACETYLGLUCOSAMINIDASE"/>
    <property type="match status" value="1"/>
</dbReference>
<organism evidence="3 4">
    <name type="scientific">Planococcus liqunii</name>
    <dbReference type="NCBI Taxonomy" id="3058394"/>
    <lineage>
        <taxon>Bacteria</taxon>
        <taxon>Bacillati</taxon>
        <taxon>Bacillota</taxon>
        <taxon>Bacilli</taxon>
        <taxon>Bacillales</taxon>
        <taxon>Caryophanaceae</taxon>
        <taxon>Planococcus</taxon>
    </lineage>
</organism>
<dbReference type="InterPro" id="IPR001119">
    <property type="entry name" value="SLH_dom"/>
</dbReference>
<accession>A0ABT8MNK7</accession>
<gene>
    <name evidence="3" type="ORF">QWY15_03990</name>
</gene>
<name>A0ABT8MNK7_9BACL</name>
<sequence>MKKVSLITGAVLALTLLASPAQAATDLPNSHRFFEEMTYLQNKGVISGFEDGTLRPDKTVSRAEAAIMIGKLKGLDGTQRDAGFKDVPKSLKASGYIAAAAKAGYVSGYENGTFKPDAPITRGDMAIILSRVFPLYMPGLEDFKDVSPNMKAYESIGYVVSGNVAAGYPDNTFKPSNATTRAQFSAFLSRGVEPKFQNDTHMKGSFLRDKTKTYLFKNAEGKYEIYSYVKPDSEFADIENFVWKRIYENEFSYYTEHESSKFHLSGFAGSDSYIDLVYPIKKGATFTGFQDSSVYEITNVGVTVKTAYKTFTNAVEVTLKADPKKNIEGHKYYMVEGHGHVKTVSLDGKVLSELFSVE</sequence>
<protein>
    <submittedName>
        <fullName evidence="3">S-layer homology domain-containing protein</fullName>
    </submittedName>
</protein>
<dbReference type="Pfam" id="PF00395">
    <property type="entry name" value="SLH"/>
    <property type="match status" value="3"/>
</dbReference>
<feature type="signal peptide" evidence="1">
    <location>
        <begin position="1"/>
        <end position="23"/>
    </location>
</feature>
<evidence type="ECO:0000256" key="1">
    <source>
        <dbReference type="SAM" id="SignalP"/>
    </source>
</evidence>
<dbReference type="Proteomes" id="UP001172054">
    <property type="component" value="Unassembled WGS sequence"/>
</dbReference>
<feature type="domain" description="SLH" evidence="2">
    <location>
        <begin position="80"/>
        <end position="143"/>
    </location>
</feature>
<feature type="chain" id="PRO_5045055096" evidence="1">
    <location>
        <begin position="24"/>
        <end position="358"/>
    </location>
</feature>
<feature type="domain" description="SLH" evidence="2">
    <location>
        <begin position="144"/>
        <end position="202"/>
    </location>
</feature>
<reference evidence="3 4" key="1">
    <citation type="submission" date="2023-06" db="EMBL/GenBank/DDBJ databases">
        <title>Novel species in genus Planococcus.</title>
        <authorList>
            <person name="Ning S."/>
        </authorList>
    </citation>
    <scope>NUCLEOTIDE SEQUENCE [LARGE SCALE GENOMIC DNA]</scope>
    <source>
        <strain evidence="3 4">N064</strain>
    </source>
</reference>
<comment type="caution">
    <text evidence="3">The sequence shown here is derived from an EMBL/GenBank/DDBJ whole genome shotgun (WGS) entry which is preliminary data.</text>
</comment>
<proteinExistence type="predicted"/>
<dbReference type="PANTHER" id="PTHR43308">
    <property type="entry name" value="OUTER MEMBRANE PROTEIN ALPHA-RELATED"/>
    <property type="match status" value="1"/>
</dbReference>
<keyword evidence="4" id="KW-1185">Reference proteome</keyword>
<dbReference type="RefSeq" id="WP_301725497.1">
    <property type="nucleotide sequence ID" value="NZ_JAUJWW010000001.1"/>
</dbReference>
<dbReference type="PROSITE" id="PS51272">
    <property type="entry name" value="SLH"/>
    <property type="match status" value="3"/>
</dbReference>